<name>X1FVZ8_9ZZZZ</name>
<accession>X1FVZ8</accession>
<dbReference type="EMBL" id="BARU01013429">
    <property type="protein sequence ID" value="GAH36730.1"/>
    <property type="molecule type" value="Genomic_DNA"/>
</dbReference>
<comment type="caution">
    <text evidence="1">The sequence shown here is derived from an EMBL/GenBank/DDBJ whole genome shotgun (WGS) entry which is preliminary data.</text>
</comment>
<protein>
    <submittedName>
        <fullName evidence="1">Uncharacterized protein</fullName>
    </submittedName>
</protein>
<feature type="non-terminal residue" evidence="1">
    <location>
        <position position="47"/>
    </location>
</feature>
<organism evidence="1">
    <name type="scientific">marine sediment metagenome</name>
    <dbReference type="NCBI Taxonomy" id="412755"/>
    <lineage>
        <taxon>unclassified sequences</taxon>
        <taxon>metagenomes</taxon>
        <taxon>ecological metagenomes</taxon>
    </lineage>
</organism>
<sequence length="47" mass="5248">MGSFRSLLYFLAKLLGDFSAVQKGKVGKRILRRGTGKITGKGFRKLF</sequence>
<proteinExistence type="predicted"/>
<evidence type="ECO:0000313" key="1">
    <source>
        <dbReference type="EMBL" id="GAH36730.1"/>
    </source>
</evidence>
<dbReference type="AlphaFoldDB" id="X1FVZ8"/>
<gene>
    <name evidence="1" type="ORF">S03H2_24254</name>
</gene>
<reference evidence="1" key="1">
    <citation type="journal article" date="2014" name="Front. Microbiol.">
        <title>High frequency of phylogenetically diverse reductive dehalogenase-homologous genes in deep subseafloor sedimentary metagenomes.</title>
        <authorList>
            <person name="Kawai M."/>
            <person name="Futagami T."/>
            <person name="Toyoda A."/>
            <person name="Takaki Y."/>
            <person name="Nishi S."/>
            <person name="Hori S."/>
            <person name="Arai W."/>
            <person name="Tsubouchi T."/>
            <person name="Morono Y."/>
            <person name="Uchiyama I."/>
            <person name="Ito T."/>
            <person name="Fujiyama A."/>
            <person name="Inagaki F."/>
            <person name="Takami H."/>
        </authorList>
    </citation>
    <scope>NUCLEOTIDE SEQUENCE</scope>
    <source>
        <strain evidence="1">Expedition CK06-06</strain>
    </source>
</reference>